<dbReference type="Gene3D" id="3.40.50.150">
    <property type="entry name" value="Vaccinia Virus protein VP39"/>
    <property type="match status" value="1"/>
</dbReference>
<dbReference type="InterPro" id="IPR029063">
    <property type="entry name" value="SAM-dependent_MTases_sf"/>
</dbReference>
<evidence type="ECO:0000313" key="8">
    <source>
        <dbReference type="Proteomes" id="UP000316238"/>
    </source>
</evidence>
<dbReference type="GO" id="GO:0102130">
    <property type="term" value="F:malonyl-CoA methyltransferase activity"/>
    <property type="evidence" value="ECO:0007669"/>
    <property type="project" value="UniProtKB-EC"/>
</dbReference>
<dbReference type="InterPro" id="IPR050602">
    <property type="entry name" value="Malonyl-ACP_OMT"/>
</dbReference>
<evidence type="ECO:0000256" key="5">
    <source>
        <dbReference type="HAMAP-Rule" id="MF_00835"/>
    </source>
</evidence>
<feature type="domain" description="Methyltransferase" evidence="6">
    <location>
        <begin position="51"/>
        <end position="143"/>
    </location>
</feature>
<keyword evidence="2 5" id="KW-0808">Transferase</keyword>
<dbReference type="Pfam" id="PF13649">
    <property type="entry name" value="Methyltransf_25"/>
    <property type="match status" value="1"/>
</dbReference>
<dbReference type="HAMAP" id="MF_00835">
    <property type="entry name" value="BioC"/>
    <property type="match status" value="1"/>
</dbReference>
<dbReference type="PANTHER" id="PTHR13090">
    <property type="entry name" value="ARGININE-HYDROXYLASE NDUFAF5, MITOCHONDRIAL"/>
    <property type="match status" value="1"/>
</dbReference>
<comment type="caution">
    <text evidence="7">The sequence shown here is derived from an EMBL/GenBank/DDBJ whole genome shotgun (WGS) entry which is preliminary data.</text>
</comment>
<keyword evidence="1 5" id="KW-0489">Methyltransferase</keyword>
<dbReference type="GO" id="GO:0032259">
    <property type="term" value="P:methylation"/>
    <property type="evidence" value="ECO:0007669"/>
    <property type="project" value="UniProtKB-KW"/>
</dbReference>
<keyword evidence="8" id="KW-1185">Reference proteome</keyword>
<comment type="similarity">
    <text evidence="5">Belongs to the methyltransferase superfamily.</text>
</comment>
<sequence>MPQCIDKQLLCRQFQRAANSYEQQALIQQRTAEHLLDLLAQHGGTTPPQRVLEIGCCTGLLTRRLIERVKGMKELVLNDIVPDFAARMNIAALAPSIRLLPGDIENLPLPGTFNLIISSSTFHWLHDLDHLLAQLAVALEPSGTLAFSLYGPDNLREIDELTGIGLEYLSLPEIETIVRRHFKLLHSSSQQEILYFTSPQEVLHHLRQTGVNAINRSPWSRTRLQHFSAEYRQRFSTASGVSLTYQPLYFVARSTHHR</sequence>
<dbReference type="Proteomes" id="UP000316238">
    <property type="component" value="Unassembled WGS sequence"/>
</dbReference>
<keyword evidence="3 5" id="KW-0949">S-adenosyl-L-methionine</keyword>
<keyword evidence="4 5" id="KW-0093">Biotin biosynthesis</keyword>
<name>A0A521G4F9_9BACT</name>
<proteinExistence type="inferred from homology"/>
<evidence type="ECO:0000256" key="2">
    <source>
        <dbReference type="ARBA" id="ARBA00022679"/>
    </source>
</evidence>
<organism evidence="7 8">
    <name type="scientific">Candidatus Electronema aureum</name>
    <dbReference type="NCBI Taxonomy" id="2005002"/>
    <lineage>
        <taxon>Bacteria</taxon>
        <taxon>Pseudomonadati</taxon>
        <taxon>Thermodesulfobacteriota</taxon>
        <taxon>Desulfobulbia</taxon>
        <taxon>Desulfobulbales</taxon>
        <taxon>Desulfobulbaceae</taxon>
        <taxon>Candidatus Electronema</taxon>
    </lineage>
</organism>
<reference evidence="7" key="1">
    <citation type="submission" date="2017-07" db="EMBL/GenBank/DDBJ databases">
        <title>The cable genome - Insights into the physiology and evolution of filamentous bacteria capable of sulfide oxidation via long distance electron transfer.</title>
        <authorList>
            <person name="Thorup C."/>
            <person name="Bjerg J.T."/>
            <person name="Schreiber L."/>
            <person name="Nielsen L.P."/>
            <person name="Kjeldsen K.U."/>
            <person name="Boesen T."/>
            <person name="Boggild A."/>
            <person name="Meysman F."/>
            <person name="Geelhoed J."/>
            <person name="Schramm A."/>
        </authorList>
    </citation>
    <scope>NUCLEOTIDE SEQUENCE [LARGE SCALE GENOMIC DNA]</scope>
    <source>
        <strain evidence="7">GS</strain>
    </source>
</reference>
<protein>
    <recommendedName>
        <fullName evidence="5">Malonyl-[acyl-carrier protein] O-methyltransferase</fullName>
        <shortName evidence="5">Malonyl-ACP O-methyltransferase</shortName>
        <ecNumber evidence="5">2.1.1.197</ecNumber>
    </recommendedName>
    <alternativeName>
        <fullName evidence="5">Biotin synthesis protein BioC</fullName>
    </alternativeName>
</protein>
<accession>A0A521G4F9</accession>
<dbReference type="PANTHER" id="PTHR13090:SF1">
    <property type="entry name" value="ARGININE-HYDROXYLASE NDUFAF5, MITOCHONDRIAL"/>
    <property type="match status" value="1"/>
</dbReference>
<dbReference type="SUPFAM" id="SSF53335">
    <property type="entry name" value="S-adenosyl-L-methionine-dependent methyltransferases"/>
    <property type="match status" value="1"/>
</dbReference>
<dbReference type="EC" id="2.1.1.197" evidence="5"/>
<gene>
    <name evidence="5" type="primary">bioC</name>
    <name evidence="7" type="ORF">CDV28_10224</name>
</gene>
<dbReference type="AlphaFoldDB" id="A0A521G4F9"/>
<comment type="function">
    <text evidence="5">Converts the free carboxyl group of a malonyl-thioester to its methyl ester by transfer of a methyl group from S-adenosyl-L-methionine (SAM). It allows to synthesize pimeloyl-ACP via the fatty acid synthetic pathway.</text>
</comment>
<comment type="pathway">
    <text evidence="5">Cofactor biosynthesis; biotin biosynthesis.</text>
</comment>
<dbReference type="GO" id="GO:0009102">
    <property type="term" value="P:biotin biosynthetic process"/>
    <property type="evidence" value="ECO:0007669"/>
    <property type="project" value="UniProtKB-UniRule"/>
</dbReference>
<evidence type="ECO:0000256" key="3">
    <source>
        <dbReference type="ARBA" id="ARBA00022691"/>
    </source>
</evidence>
<evidence type="ECO:0000256" key="4">
    <source>
        <dbReference type="ARBA" id="ARBA00022756"/>
    </source>
</evidence>
<dbReference type="GO" id="GO:0010340">
    <property type="term" value="F:carboxyl-O-methyltransferase activity"/>
    <property type="evidence" value="ECO:0007669"/>
    <property type="project" value="UniProtKB-UniRule"/>
</dbReference>
<dbReference type="InterPro" id="IPR041698">
    <property type="entry name" value="Methyltransf_25"/>
</dbReference>
<dbReference type="InterPro" id="IPR011814">
    <property type="entry name" value="BioC"/>
</dbReference>
<dbReference type="NCBIfam" id="TIGR02072">
    <property type="entry name" value="BioC"/>
    <property type="match status" value="1"/>
</dbReference>
<dbReference type="EMBL" id="NQJD01000002">
    <property type="protein sequence ID" value="TAA75902.1"/>
    <property type="molecule type" value="Genomic_DNA"/>
</dbReference>
<dbReference type="CDD" id="cd02440">
    <property type="entry name" value="AdoMet_MTases"/>
    <property type="match status" value="1"/>
</dbReference>
<comment type="catalytic activity">
    <reaction evidence="5">
        <text>malonyl-[ACP] + S-adenosyl-L-methionine = malonyl-[ACP] methyl ester + S-adenosyl-L-homocysteine</text>
        <dbReference type="Rhea" id="RHEA:17105"/>
        <dbReference type="Rhea" id="RHEA-COMP:9623"/>
        <dbReference type="Rhea" id="RHEA-COMP:9954"/>
        <dbReference type="ChEBI" id="CHEBI:57856"/>
        <dbReference type="ChEBI" id="CHEBI:59789"/>
        <dbReference type="ChEBI" id="CHEBI:78449"/>
        <dbReference type="ChEBI" id="CHEBI:78845"/>
        <dbReference type="EC" id="2.1.1.197"/>
    </reaction>
</comment>
<evidence type="ECO:0000259" key="6">
    <source>
        <dbReference type="Pfam" id="PF13649"/>
    </source>
</evidence>
<evidence type="ECO:0000256" key="1">
    <source>
        <dbReference type="ARBA" id="ARBA00022603"/>
    </source>
</evidence>
<evidence type="ECO:0000313" key="7">
    <source>
        <dbReference type="EMBL" id="TAA75902.1"/>
    </source>
</evidence>
<dbReference type="UniPathway" id="UPA00078"/>